<dbReference type="EMBL" id="KV417823">
    <property type="protein sequence ID" value="KZP05711.1"/>
    <property type="molecule type" value="Genomic_DNA"/>
</dbReference>
<keyword evidence="2" id="KW-1185">Reference proteome</keyword>
<evidence type="ECO:0000313" key="2">
    <source>
        <dbReference type="Proteomes" id="UP000076532"/>
    </source>
</evidence>
<accession>A0A167W5B9</accession>
<dbReference type="AlphaFoldDB" id="A0A167W5B9"/>
<reference evidence="1 2" key="1">
    <citation type="journal article" date="2016" name="Mol. Biol. Evol.">
        <title>Comparative Genomics of Early-Diverging Mushroom-Forming Fungi Provides Insights into the Origins of Lignocellulose Decay Capabilities.</title>
        <authorList>
            <person name="Nagy L.G."/>
            <person name="Riley R."/>
            <person name="Tritt A."/>
            <person name="Adam C."/>
            <person name="Daum C."/>
            <person name="Floudas D."/>
            <person name="Sun H."/>
            <person name="Yadav J.S."/>
            <person name="Pangilinan J."/>
            <person name="Larsson K.H."/>
            <person name="Matsuura K."/>
            <person name="Barry K."/>
            <person name="Labutti K."/>
            <person name="Kuo R."/>
            <person name="Ohm R.A."/>
            <person name="Bhattacharya S.S."/>
            <person name="Shirouzu T."/>
            <person name="Yoshinaga Y."/>
            <person name="Martin F.M."/>
            <person name="Grigoriev I.V."/>
            <person name="Hibbett D.S."/>
        </authorList>
    </citation>
    <scope>NUCLEOTIDE SEQUENCE [LARGE SCALE GENOMIC DNA]</scope>
    <source>
        <strain evidence="1 2">CBS 109695</strain>
    </source>
</reference>
<protein>
    <submittedName>
        <fullName evidence="1">Uncharacterized protein</fullName>
    </submittedName>
</protein>
<organism evidence="1 2">
    <name type="scientific">Athelia psychrophila</name>
    <dbReference type="NCBI Taxonomy" id="1759441"/>
    <lineage>
        <taxon>Eukaryota</taxon>
        <taxon>Fungi</taxon>
        <taxon>Dikarya</taxon>
        <taxon>Basidiomycota</taxon>
        <taxon>Agaricomycotina</taxon>
        <taxon>Agaricomycetes</taxon>
        <taxon>Agaricomycetidae</taxon>
        <taxon>Atheliales</taxon>
        <taxon>Atheliaceae</taxon>
        <taxon>Athelia</taxon>
    </lineage>
</organism>
<gene>
    <name evidence="1" type="ORF">FIBSPDRAFT_344008</name>
</gene>
<sequence>MEPLFTPVLLARGRYRAPRDRREHTPPLPRRFVIPADLILYQQVLRLRLLSITLRSKRDQRLHRLAYLPALNAPGAPAPFPPLREGFVLYPCAQPGRGVPASVLGVEVVFWETSVKGVASEKEEAGPAKMRRAMVILLCAISAYIPASAEDSFSLHPHAFRYVCRI</sequence>
<name>A0A167W5B9_9AGAM</name>
<proteinExistence type="predicted"/>
<dbReference type="Proteomes" id="UP000076532">
    <property type="component" value="Unassembled WGS sequence"/>
</dbReference>
<evidence type="ECO:0000313" key="1">
    <source>
        <dbReference type="EMBL" id="KZP05711.1"/>
    </source>
</evidence>